<comment type="caution">
    <text evidence="8">The sequence shown here is derived from an EMBL/GenBank/DDBJ whole genome shotgun (WGS) entry which is preliminary data.</text>
</comment>
<proteinExistence type="inferred from homology"/>
<dbReference type="Gene3D" id="2.130.10.10">
    <property type="entry name" value="YVTN repeat-like/Quinoprotein amine dehydrogenase"/>
    <property type="match status" value="1"/>
</dbReference>
<evidence type="ECO:0000256" key="7">
    <source>
        <dbReference type="SAM" id="MobiDB-lite"/>
    </source>
</evidence>
<dbReference type="AlphaFoldDB" id="A0A9P8WKP4"/>
<evidence type="ECO:0000256" key="5">
    <source>
        <dbReference type="ARBA" id="ARBA00023163"/>
    </source>
</evidence>
<organism evidence="8 9">
    <name type="scientific">Thelonectria olida</name>
    <dbReference type="NCBI Taxonomy" id="1576542"/>
    <lineage>
        <taxon>Eukaryota</taxon>
        <taxon>Fungi</taxon>
        <taxon>Dikarya</taxon>
        <taxon>Ascomycota</taxon>
        <taxon>Pezizomycotina</taxon>
        <taxon>Sordariomycetes</taxon>
        <taxon>Hypocreomycetidae</taxon>
        <taxon>Hypocreales</taxon>
        <taxon>Nectriaceae</taxon>
        <taxon>Thelonectria</taxon>
    </lineage>
</organism>
<gene>
    <name evidence="8" type="ORF">B0T10DRAFT_556341</name>
</gene>
<evidence type="ECO:0000313" key="8">
    <source>
        <dbReference type="EMBL" id="KAH6899055.1"/>
    </source>
</evidence>
<dbReference type="OrthoDB" id="7318948at2759"/>
<dbReference type="InterPro" id="IPR036322">
    <property type="entry name" value="WD40_repeat_dom_sf"/>
</dbReference>
<dbReference type="InterPro" id="IPR051243">
    <property type="entry name" value="PcG_WD-repeat"/>
</dbReference>
<accession>A0A9P8WKP4</accession>
<keyword evidence="4" id="KW-0805">Transcription regulation</keyword>
<feature type="compositionally biased region" description="Basic and acidic residues" evidence="7">
    <location>
        <begin position="405"/>
        <end position="422"/>
    </location>
</feature>
<dbReference type="Proteomes" id="UP000777438">
    <property type="component" value="Unassembled WGS sequence"/>
</dbReference>
<evidence type="ECO:0000256" key="3">
    <source>
        <dbReference type="ARBA" id="ARBA00022737"/>
    </source>
</evidence>
<feature type="repeat" description="WD" evidence="6">
    <location>
        <begin position="130"/>
        <end position="165"/>
    </location>
</feature>
<feature type="region of interest" description="Disordered" evidence="7">
    <location>
        <begin position="405"/>
        <end position="436"/>
    </location>
</feature>
<evidence type="ECO:0000256" key="1">
    <source>
        <dbReference type="ARBA" id="ARBA00008075"/>
    </source>
</evidence>
<evidence type="ECO:0000313" key="9">
    <source>
        <dbReference type="Proteomes" id="UP000777438"/>
    </source>
</evidence>
<protein>
    <submittedName>
        <fullName evidence="8">WD domain-containing protein</fullName>
    </submittedName>
</protein>
<keyword evidence="2 6" id="KW-0853">WD repeat</keyword>
<evidence type="ECO:0000256" key="6">
    <source>
        <dbReference type="PROSITE-ProRule" id="PRU00221"/>
    </source>
</evidence>
<dbReference type="PROSITE" id="PS50082">
    <property type="entry name" value="WD_REPEATS_2"/>
    <property type="match status" value="2"/>
</dbReference>
<name>A0A9P8WKP4_9HYPO</name>
<comment type="similarity">
    <text evidence="1">Belongs to the WD repeat ESC family.</text>
</comment>
<dbReference type="SUPFAM" id="SSF50978">
    <property type="entry name" value="WD40 repeat-like"/>
    <property type="match status" value="1"/>
</dbReference>
<dbReference type="PROSITE" id="PS50294">
    <property type="entry name" value="WD_REPEATS_REGION"/>
    <property type="match status" value="2"/>
</dbReference>
<dbReference type="SMART" id="SM00320">
    <property type="entry name" value="WD40"/>
    <property type="match status" value="5"/>
</dbReference>
<feature type="repeat" description="WD" evidence="6">
    <location>
        <begin position="179"/>
        <end position="212"/>
    </location>
</feature>
<dbReference type="PANTHER" id="PTHR10253">
    <property type="entry name" value="POLYCOMB PROTEIN"/>
    <property type="match status" value="1"/>
</dbReference>
<evidence type="ECO:0000256" key="2">
    <source>
        <dbReference type="ARBA" id="ARBA00022574"/>
    </source>
</evidence>
<sequence>MATQDDPASELPRLRVTFGFQDDTPFLKNDDDVAEFFDVKFCPYQPLNCDPIFAAVSKKHVVLCRIVQASGETNPCEIIGVIRDEDVEASACCCTWTKDPVSERPLICIGGVDAKVKIYDVLEGKLFRCFSGHGSDVNDLATSPADPSIIASASDDTSVRIWSIDPKHQERPCLCILAGEGHSSTLLSVAFHDTGRFILSGGHDQIVSLWTLPDLPTEPITVPLRVHYPHFSTSAVHSGIVDCVAFYGDLILSRACHDNVIALWRIEGFSSEGPPPSETIAPTPQTVVPNSHQNTQGGVSTKHDTARLTRSAFVPTVSPQCPAQYTRILNFQTPNCGVQFFMRFKLHFVPNQHPVLAFCNAGGNIFFWDFKRLSIYSEFIKKLRDHDPAHDLPRRPSWLRVIQHRQRDGGGKARHPLVEKDSPAPSQTGDECKKREEAKEFSAETLESWADKYSMDNPHKALQPHKIEFSAANFVGRQAAWSPGGEWCVVVGSDNQAMVLQRWGKTKPPTKQQKPVGVK</sequence>
<dbReference type="EMBL" id="JAGPYM010000002">
    <property type="protein sequence ID" value="KAH6899055.1"/>
    <property type="molecule type" value="Genomic_DNA"/>
</dbReference>
<evidence type="ECO:0000256" key="4">
    <source>
        <dbReference type="ARBA" id="ARBA00023015"/>
    </source>
</evidence>
<dbReference type="Pfam" id="PF00400">
    <property type="entry name" value="WD40"/>
    <property type="match status" value="2"/>
</dbReference>
<dbReference type="InterPro" id="IPR015943">
    <property type="entry name" value="WD40/YVTN_repeat-like_dom_sf"/>
</dbReference>
<keyword evidence="5" id="KW-0804">Transcription</keyword>
<reference evidence="8 9" key="1">
    <citation type="journal article" date="2021" name="Nat. Commun.">
        <title>Genetic determinants of endophytism in the Arabidopsis root mycobiome.</title>
        <authorList>
            <person name="Mesny F."/>
            <person name="Miyauchi S."/>
            <person name="Thiergart T."/>
            <person name="Pickel B."/>
            <person name="Atanasova L."/>
            <person name="Karlsson M."/>
            <person name="Huettel B."/>
            <person name="Barry K.W."/>
            <person name="Haridas S."/>
            <person name="Chen C."/>
            <person name="Bauer D."/>
            <person name="Andreopoulos W."/>
            <person name="Pangilinan J."/>
            <person name="LaButti K."/>
            <person name="Riley R."/>
            <person name="Lipzen A."/>
            <person name="Clum A."/>
            <person name="Drula E."/>
            <person name="Henrissat B."/>
            <person name="Kohler A."/>
            <person name="Grigoriev I.V."/>
            <person name="Martin F.M."/>
            <person name="Hacquard S."/>
        </authorList>
    </citation>
    <scope>NUCLEOTIDE SEQUENCE [LARGE SCALE GENOMIC DNA]</scope>
    <source>
        <strain evidence="8 9">MPI-CAGE-CH-0241</strain>
    </source>
</reference>
<dbReference type="InterPro" id="IPR001680">
    <property type="entry name" value="WD40_rpt"/>
</dbReference>
<keyword evidence="3" id="KW-0677">Repeat</keyword>
<keyword evidence="9" id="KW-1185">Reference proteome</keyword>